<dbReference type="Gramene" id="OBART06G18180.1">
    <property type="protein sequence ID" value="OBART06G18180.1"/>
    <property type="gene ID" value="OBART06G18180"/>
</dbReference>
<dbReference type="EnsemblPlants" id="OBART06G18180.1">
    <property type="protein sequence ID" value="OBART06G18180.1"/>
    <property type="gene ID" value="OBART06G18180"/>
</dbReference>
<organism evidence="2">
    <name type="scientific">Oryza barthii</name>
    <dbReference type="NCBI Taxonomy" id="65489"/>
    <lineage>
        <taxon>Eukaryota</taxon>
        <taxon>Viridiplantae</taxon>
        <taxon>Streptophyta</taxon>
        <taxon>Embryophyta</taxon>
        <taxon>Tracheophyta</taxon>
        <taxon>Spermatophyta</taxon>
        <taxon>Magnoliopsida</taxon>
        <taxon>Liliopsida</taxon>
        <taxon>Poales</taxon>
        <taxon>Poaceae</taxon>
        <taxon>BOP clade</taxon>
        <taxon>Oryzoideae</taxon>
        <taxon>Oryzeae</taxon>
        <taxon>Oryzinae</taxon>
        <taxon>Oryza</taxon>
    </lineage>
</organism>
<feature type="region of interest" description="Disordered" evidence="1">
    <location>
        <begin position="1"/>
        <end position="20"/>
    </location>
</feature>
<evidence type="ECO:0000313" key="3">
    <source>
        <dbReference type="Proteomes" id="UP000026960"/>
    </source>
</evidence>
<dbReference type="AlphaFoldDB" id="A0A0D3GHR1"/>
<name>A0A0D3GHR1_9ORYZ</name>
<dbReference type="HOGENOM" id="CLU_2747552_0_0_1"/>
<sequence length="71" mass="7612">HIHPLAQRSDQRTAARDGGVPAAAVRGAYLLRRRRVSPVAWAPATCSTECVGGGRCSLRTSSSHRLSPFLD</sequence>
<dbReference type="Proteomes" id="UP000026960">
    <property type="component" value="Chromosome 6"/>
</dbReference>
<keyword evidence="3" id="KW-1185">Reference proteome</keyword>
<proteinExistence type="predicted"/>
<dbReference type="PaxDb" id="65489-OBART06G18180.1"/>
<accession>A0A0D3GHR1</accession>
<protein>
    <submittedName>
        <fullName evidence="2">Uncharacterized protein</fullName>
    </submittedName>
</protein>
<evidence type="ECO:0000256" key="1">
    <source>
        <dbReference type="SAM" id="MobiDB-lite"/>
    </source>
</evidence>
<reference evidence="2" key="2">
    <citation type="submission" date="2015-03" db="UniProtKB">
        <authorList>
            <consortium name="EnsemblPlants"/>
        </authorList>
    </citation>
    <scope>IDENTIFICATION</scope>
</reference>
<evidence type="ECO:0000313" key="2">
    <source>
        <dbReference type="EnsemblPlants" id="OBART06G18180.1"/>
    </source>
</evidence>
<reference evidence="2" key="1">
    <citation type="journal article" date="2009" name="Rice">
        <title>De Novo Next Generation Sequencing of Plant Genomes.</title>
        <authorList>
            <person name="Rounsley S."/>
            <person name="Marri P.R."/>
            <person name="Yu Y."/>
            <person name="He R."/>
            <person name="Sisneros N."/>
            <person name="Goicoechea J.L."/>
            <person name="Lee S.J."/>
            <person name="Angelova A."/>
            <person name="Kudrna D."/>
            <person name="Luo M."/>
            <person name="Affourtit J."/>
            <person name="Desany B."/>
            <person name="Knight J."/>
            <person name="Niazi F."/>
            <person name="Egholm M."/>
            <person name="Wing R.A."/>
        </authorList>
    </citation>
    <scope>NUCLEOTIDE SEQUENCE [LARGE SCALE GENOMIC DNA]</scope>
    <source>
        <strain evidence="2">cv. IRGC 105608</strain>
    </source>
</reference>